<dbReference type="Proteomes" id="UP000554235">
    <property type="component" value="Unassembled WGS sequence"/>
</dbReference>
<evidence type="ECO:0000313" key="3">
    <source>
        <dbReference type="Proteomes" id="UP000554235"/>
    </source>
</evidence>
<accession>A0A8H4LEG5</accession>
<proteinExistence type="predicted"/>
<evidence type="ECO:0000256" key="1">
    <source>
        <dbReference type="SAM" id="MobiDB-lite"/>
    </source>
</evidence>
<evidence type="ECO:0000313" key="2">
    <source>
        <dbReference type="EMBL" id="KAF4466527.1"/>
    </source>
</evidence>
<sequence length="293" mass="32109">MSASPNDTKRPDSKAREAEYQALWQVCDRASRKEQYRYADLPARRALLTDAAKTLMEKRRKIGKAMCDTNIGTMVERHLQREATSRVLHEARVGGRLPPSPAMVAAAAAPVAAHGMNAGPGMNVLAPMNEPHPLGPGPNGFNNPRVLPFPAPPMHPNVDIYPMNLRSEINALHQQMALQLQERDQERDQIVSAIRTLAARVFDLEDRLGVARGPVQPGAHPNDEFAAGARQRAGPGPYADPGYPGGQYPDEGLQGMGRPNLAMRPQRPMTPRSQTQGRDAMVDREDILDMADV</sequence>
<feature type="compositionally biased region" description="Low complexity" evidence="1">
    <location>
        <begin position="226"/>
        <end position="250"/>
    </location>
</feature>
<keyword evidence="3" id="KW-1185">Reference proteome</keyword>
<gene>
    <name evidence="2" type="ORF">FALBO_6612</name>
</gene>
<comment type="caution">
    <text evidence="2">The sequence shown here is derived from an EMBL/GenBank/DDBJ whole genome shotgun (WGS) entry which is preliminary data.</text>
</comment>
<reference evidence="2 3" key="1">
    <citation type="submission" date="2020-01" db="EMBL/GenBank/DDBJ databases">
        <title>Identification and distribution of gene clusters putatively required for synthesis of sphingolipid metabolism inhibitors in phylogenetically diverse species of the filamentous fungus Fusarium.</title>
        <authorList>
            <person name="Kim H.-S."/>
            <person name="Busman M."/>
            <person name="Brown D.W."/>
            <person name="Divon H."/>
            <person name="Uhlig S."/>
            <person name="Proctor R.H."/>
        </authorList>
    </citation>
    <scope>NUCLEOTIDE SEQUENCE [LARGE SCALE GENOMIC DNA]</scope>
    <source>
        <strain evidence="2 3">NRRL 20459</strain>
    </source>
</reference>
<feature type="region of interest" description="Disordered" evidence="1">
    <location>
        <begin position="213"/>
        <end position="293"/>
    </location>
</feature>
<dbReference type="EMBL" id="JAADYS010000862">
    <property type="protein sequence ID" value="KAF4466527.1"/>
    <property type="molecule type" value="Genomic_DNA"/>
</dbReference>
<name>A0A8H4LEG5_9HYPO</name>
<dbReference type="AlphaFoldDB" id="A0A8H4LEG5"/>
<protein>
    <submittedName>
        <fullName evidence="2">Uncharacterized protein</fullName>
    </submittedName>
</protein>
<dbReference type="OrthoDB" id="5135153at2759"/>
<organism evidence="2 3">
    <name type="scientific">Fusarium albosuccineum</name>
    <dbReference type="NCBI Taxonomy" id="1237068"/>
    <lineage>
        <taxon>Eukaryota</taxon>
        <taxon>Fungi</taxon>
        <taxon>Dikarya</taxon>
        <taxon>Ascomycota</taxon>
        <taxon>Pezizomycotina</taxon>
        <taxon>Sordariomycetes</taxon>
        <taxon>Hypocreomycetidae</taxon>
        <taxon>Hypocreales</taxon>
        <taxon>Nectriaceae</taxon>
        <taxon>Fusarium</taxon>
        <taxon>Fusarium decemcellulare species complex</taxon>
    </lineage>
</organism>